<dbReference type="InterPro" id="IPR050109">
    <property type="entry name" value="HTH-type_TetR-like_transc_reg"/>
</dbReference>
<dbReference type="InterPro" id="IPR041490">
    <property type="entry name" value="KstR2_TetR_C"/>
</dbReference>
<evidence type="ECO:0000256" key="1">
    <source>
        <dbReference type="ARBA" id="ARBA00023125"/>
    </source>
</evidence>
<dbReference type="SUPFAM" id="SSF48498">
    <property type="entry name" value="Tetracyclin repressor-like, C-terminal domain"/>
    <property type="match status" value="1"/>
</dbReference>
<keyword evidence="5" id="KW-1185">Reference proteome</keyword>
<evidence type="ECO:0000313" key="4">
    <source>
        <dbReference type="EMBL" id="GGC47726.1"/>
    </source>
</evidence>
<dbReference type="PRINTS" id="PR00455">
    <property type="entry name" value="HTHTETR"/>
</dbReference>
<dbReference type="Pfam" id="PF17932">
    <property type="entry name" value="TetR_C_24"/>
    <property type="match status" value="1"/>
</dbReference>
<dbReference type="RefSeq" id="WP_188607404.1">
    <property type="nucleotide sequence ID" value="NZ_BMGG01000001.1"/>
</dbReference>
<dbReference type="PROSITE" id="PS50977">
    <property type="entry name" value="HTH_TETR_2"/>
    <property type="match status" value="1"/>
</dbReference>
<evidence type="ECO:0000256" key="2">
    <source>
        <dbReference type="PROSITE-ProRule" id="PRU00335"/>
    </source>
</evidence>
<protein>
    <recommendedName>
        <fullName evidence="3">HTH tetR-type domain-containing protein</fullName>
    </recommendedName>
</protein>
<gene>
    <name evidence="4" type="ORF">GCM10010994_03600</name>
</gene>
<reference evidence="4" key="2">
    <citation type="submission" date="2020-09" db="EMBL/GenBank/DDBJ databases">
        <authorList>
            <person name="Sun Q."/>
            <person name="Zhou Y."/>
        </authorList>
    </citation>
    <scope>NUCLEOTIDE SEQUENCE</scope>
    <source>
        <strain evidence="4">CGMCC 1.12919</strain>
    </source>
</reference>
<dbReference type="PANTHER" id="PTHR30055:SF200">
    <property type="entry name" value="HTH-TYPE TRANSCRIPTIONAL REPRESSOR BDCR"/>
    <property type="match status" value="1"/>
</dbReference>
<reference evidence="4" key="1">
    <citation type="journal article" date="2014" name="Int. J. Syst. Evol. Microbiol.">
        <title>Complete genome sequence of Corynebacterium casei LMG S-19264T (=DSM 44701T), isolated from a smear-ripened cheese.</title>
        <authorList>
            <consortium name="US DOE Joint Genome Institute (JGI-PGF)"/>
            <person name="Walter F."/>
            <person name="Albersmeier A."/>
            <person name="Kalinowski J."/>
            <person name="Ruckert C."/>
        </authorList>
    </citation>
    <scope>NUCLEOTIDE SEQUENCE</scope>
    <source>
        <strain evidence="4">CGMCC 1.12919</strain>
    </source>
</reference>
<dbReference type="InterPro" id="IPR001647">
    <property type="entry name" value="HTH_TetR"/>
</dbReference>
<keyword evidence="1 2" id="KW-0238">DNA-binding</keyword>
<proteinExistence type="predicted"/>
<dbReference type="InterPro" id="IPR036271">
    <property type="entry name" value="Tet_transcr_reg_TetR-rel_C_sf"/>
</dbReference>
<evidence type="ECO:0000313" key="5">
    <source>
        <dbReference type="Proteomes" id="UP000637002"/>
    </source>
</evidence>
<dbReference type="InterPro" id="IPR009057">
    <property type="entry name" value="Homeodomain-like_sf"/>
</dbReference>
<dbReference type="GO" id="GO:0000976">
    <property type="term" value="F:transcription cis-regulatory region binding"/>
    <property type="evidence" value="ECO:0007669"/>
    <property type="project" value="TreeGrafter"/>
</dbReference>
<dbReference type="SUPFAM" id="SSF46689">
    <property type="entry name" value="Homeodomain-like"/>
    <property type="match status" value="1"/>
</dbReference>
<evidence type="ECO:0000259" key="3">
    <source>
        <dbReference type="PROSITE" id="PS50977"/>
    </source>
</evidence>
<dbReference type="PANTHER" id="PTHR30055">
    <property type="entry name" value="HTH-TYPE TRANSCRIPTIONAL REGULATOR RUTR"/>
    <property type="match status" value="1"/>
</dbReference>
<comment type="caution">
    <text evidence="4">The sequence shown here is derived from an EMBL/GenBank/DDBJ whole genome shotgun (WGS) entry which is preliminary data.</text>
</comment>
<dbReference type="Pfam" id="PF00440">
    <property type="entry name" value="TetR_N"/>
    <property type="match status" value="1"/>
</dbReference>
<organism evidence="4 5">
    <name type="scientific">Chelatococcus reniformis</name>
    <dbReference type="NCBI Taxonomy" id="1494448"/>
    <lineage>
        <taxon>Bacteria</taxon>
        <taxon>Pseudomonadati</taxon>
        <taxon>Pseudomonadota</taxon>
        <taxon>Alphaproteobacteria</taxon>
        <taxon>Hyphomicrobiales</taxon>
        <taxon>Chelatococcaceae</taxon>
        <taxon>Chelatococcus</taxon>
    </lineage>
</organism>
<accession>A0A916X7Y0</accession>
<feature type="DNA-binding region" description="H-T-H motif" evidence="2">
    <location>
        <begin position="92"/>
        <end position="111"/>
    </location>
</feature>
<name>A0A916X7Y0_9HYPH</name>
<sequence length="277" mass="30137">MRQRTPARRASAADIVDGPLPAANARSLALAAPPVPGVKLSRISGEDIMSFTESINQGFSSEFPGEQKRNSVKKLLVSAIESFAAKGYHGTTTRDIAKSAEMSPAALYVHFASKRDLLYKLTVVMATAMLEDLRRAQAREADPLRQLHALVSSYARCNARMHTAVHVATFEFDVLSPEQRASIVTLRHQVNEVFVSCLLSGRAAGQFTFENVQLIRLTIMSLCISVATWFSASGPMSPEQLGDHYGDLILRMVVPGEQTPDSGVLPTLVRSSRPGRA</sequence>
<dbReference type="EMBL" id="BMGG01000001">
    <property type="protein sequence ID" value="GGC47726.1"/>
    <property type="molecule type" value="Genomic_DNA"/>
</dbReference>
<dbReference type="GO" id="GO:0003700">
    <property type="term" value="F:DNA-binding transcription factor activity"/>
    <property type="evidence" value="ECO:0007669"/>
    <property type="project" value="TreeGrafter"/>
</dbReference>
<dbReference type="AlphaFoldDB" id="A0A916X7Y0"/>
<feature type="domain" description="HTH tetR-type" evidence="3">
    <location>
        <begin position="69"/>
        <end position="129"/>
    </location>
</feature>
<dbReference type="Gene3D" id="1.10.357.10">
    <property type="entry name" value="Tetracycline Repressor, domain 2"/>
    <property type="match status" value="1"/>
</dbReference>
<dbReference type="Proteomes" id="UP000637002">
    <property type="component" value="Unassembled WGS sequence"/>
</dbReference>